<evidence type="ECO:0000313" key="1">
    <source>
        <dbReference type="EMBL" id="GAP34094.1"/>
    </source>
</evidence>
<dbReference type="EMBL" id="BBYR01000006">
    <property type="protein sequence ID" value="GAP34094.1"/>
    <property type="molecule type" value="Genomic_DNA"/>
</dbReference>
<dbReference type="STRING" id="1547922.ISF6_3873"/>
<protein>
    <submittedName>
        <fullName evidence="1">Dibenzothiophene desulfurization enzyme B</fullName>
    </submittedName>
</protein>
<dbReference type="PANTHER" id="PTHR30024">
    <property type="entry name" value="ALIPHATIC SULFONATES-BINDING PROTEIN-RELATED"/>
    <property type="match status" value="1"/>
</dbReference>
<reference evidence="2" key="1">
    <citation type="submission" date="2015-07" db="EMBL/GenBank/DDBJ databases">
        <title>Discovery of a poly(ethylene terephthalate assimilation.</title>
        <authorList>
            <person name="Yoshida S."/>
            <person name="Hiraga K."/>
            <person name="Takehana T."/>
            <person name="Taniguchi I."/>
            <person name="Yamaji H."/>
            <person name="Maeda Y."/>
            <person name="Toyohara K."/>
            <person name="Miyamoto K."/>
            <person name="Kimura Y."/>
            <person name="Oda K."/>
        </authorList>
    </citation>
    <scope>NUCLEOTIDE SEQUENCE [LARGE SCALE GENOMIC DNA]</scope>
    <source>
        <strain evidence="2">NBRC 110686 / TISTR 2288 / 201-F6</strain>
    </source>
</reference>
<dbReference type="AlphaFoldDB" id="A0A0K8NUX5"/>
<keyword evidence="2" id="KW-1185">Reference proteome</keyword>
<dbReference type="PANTHER" id="PTHR30024:SF42">
    <property type="entry name" value="ALIPHATIC SULFONATES-BINDING PROTEIN-RELATED"/>
    <property type="match status" value="1"/>
</dbReference>
<proteinExistence type="predicted"/>
<accession>A0A0K8NUX5</accession>
<comment type="caution">
    <text evidence="1">The sequence shown here is derived from an EMBL/GenBank/DDBJ whole genome shotgun (WGS) entry which is preliminary data.</text>
</comment>
<name>A0A0K8NUX5_PISS1</name>
<dbReference type="SUPFAM" id="SSF53850">
    <property type="entry name" value="Periplasmic binding protein-like II"/>
    <property type="match status" value="1"/>
</dbReference>
<gene>
    <name evidence="1" type="ORF">ISF6_3873</name>
</gene>
<dbReference type="Proteomes" id="UP000037660">
    <property type="component" value="Unassembled WGS sequence"/>
</dbReference>
<organism evidence="1 2">
    <name type="scientific">Piscinibacter sakaiensis</name>
    <name type="common">Ideonella sakaiensis</name>
    <dbReference type="NCBI Taxonomy" id="1547922"/>
    <lineage>
        <taxon>Bacteria</taxon>
        <taxon>Pseudomonadati</taxon>
        <taxon>Pseudomonadota</taxon>
        <taxon>Betaproteobacteria</taxon>
        <taxon>Burkholderiales</taxon>
        <taxon>Sphaerotilaceae</taxon>
        <taxon>Piscinibacter</taxon>
    </lineage>
</organism>
<evidence type="ECO:0000313" key="2">
    <source>
        <dbReference type="Proteomes" id="UP000037660"/>
    </source>
</evidence>
<sequence length="327" mass="36565">MGIAIEQGLFDQEFARDGIAVTSLRASASRDVRESHFDHRQPDSFRQGGSTPPIWSYAIHRDTRLIGLTWVDEYQAIIARLESGITEPRHLRNRRIGIARRVNDKIDFFAAMSLRGAHAALRLGGVDPGDVEFVDLPVQETYMGDSEESNSGQLWSGGHRARRQQVEPFALVRGTVDAIYVSGAAGLWMREFLGARDVVELGSHPDPEIRGSNQQPATLTVSAQLMADRPDLVERYVAQIAKAALWSQSNRAYAVQSFANEVGTSYEWADAAYGPRSHMLLVPSVQEPLVRGLVSHKNFLLEHGFIQQDFDVEQWICRDPLERGGWK</sequence>
<reference evidence="1 2" key="2">
    <citation type="journal article" date="2016" name="Science">
        <title>A bacterium that degrades and assimilates poly(ethylene terephthalate).</title>
        <authorList>
            <person name="Yoshida S."/>
            <person name="Hiraga K."/>
            <person name="Takehana T."/>
            <person name="Taniguchi I."/>
            <person name="Yamaji H."/>
            <person name="Maeda Y."/>
            <person name="Toyohara K."/>
            <person name="Miyamoto K."/>
            <person name="Kimura Y."/>
            <person name="Oda K."/>
        </authorList>
    </citation>
    <scope>NUCLEOTIDE SEQUENCE [LARGE SCALE GENOMIC DNA]</scope>
    <source>
        <strain evidence="2">NBRC 110686 / TISTR 2288 / 201-F6</strain>
    </source>
</reference>
<dbReference type="Gene3D" id="3.40.190.10">
    <property type="entry name" value="Periplasmic binding protein-like II"/>
    <property type="match status" value="1"/>
</dbReference>
<dbReference type="Gene3D" id="3.40.190.270">
    <property type="match status" value="1"/>
</dbReference>